<dbReference type="Pfam" id="PF14322">
    <property type="entry name" value="SusD-like_3"/>
    <property type="match status" value="1"/>
</dbReference>
<keyword evidence="5" id="KW-0998">Cell outer membrane</keyword>
<sequence length="485" mass="54375">MLINRKSKILCIALMTFAMLFSCKKILDTEVVEIPTDTNAITSAADVDKAIAAAYSFLRFVVPDKVFLMGDMRANVFSSYSQSSNTRTETLIATNSSASLLNNGGGDWNGFYRVVSQCNLVLEKIQGIPVYDEVTKKRHIGEASFLRALSYFYLARFWGDVPLNLKAVDLANLPKAPQADVFKQIQQDLDVAIANLQMSYGANEMAVRATKGAAWAIKAHVMGWLQDYSSCEKLCDSVITRGPYVMVKDTTNLLSIFVGKSTEGIFELNFDANLKEVQKNRVFNRTLGRPWYTDYSDGGGGTETFLLSPSPEQMTQMFVPGSKDARRFTWFVRETYTGRTNNRVYLGKYRSLQLKGDTSSQNINESNIIVTRLPDIILLRAEALASTGIGRVAEAAELLNSVRRRAFAKEYAGNGSIQDTILLERKKELIGEGQYFFDLVRTRKMTKDSKITNGDWFARGTWLLPISQAIIAQSNFVITQNEYWK</sequence>
<accession>A0A1G9RR96</accession>
<evidence type="ECO:0000313" key="9">
    <source>
        <dbReference type="EMBL" id="SDM25682.1"/>
    </source>
</evidence>
<dbReference type="Pfam" id="PF07980">
    <property type="entry name" value="SusD_RagB"/>
    <property type="match status" value="1"/>
</dbReference>
<reference evidence="10" key="1">
    <citation type="submission" date="2016-10" db="EMBL/GenBank/DDBJ databases">
        <authorList>
            <person name="Varghese N."/>
            <person name="Submissions S."/>
        </authorList>
    </citation>
    <scope>NUCLEOTIDE SEQUENCE [LARGE SCALE GENOMIC DNA]</scope>
    <source>
        <strain evidence="10">DSM 19110</strain>
    </source>
</reference>
<dbReference type="PROSITE" id="PS51257">
    <property type="entry name" value="PROKAR_LIPOPROTEIN"/>
    <property type="match status" value="1"/>
</dbReference>
<comment type="subcellular location">
    <subcellularLocation>
        <location evidence="1">Cell outer membrane</location>
    </subcellularLocation>
</comment>
<dbReference type="RefSeq" id="WP_172664761.1">
    <property type="nucleotide sequence ID" value="NZ_FNGY01000003.1"/>
</dbReference>
<evidence type="ECO:0000256" key="6">
    <source>
        <dbReference type="SAM" id="SignalP"/>
    </source>
</evidence>
<evidence type="ECO:0000256" key="1">
    <source>
        <dbReference type="ARBA" id="ARBA00004442"/>
    </source>
</evidence>
<organism evidence="9 10">
    <name type="scientific">Pedobacter steynii</name>
    <dbReference type="NCBI Taxonomy" id="430522"/>
    <lineage>
        <taxon>Bacteria</taxon>
        <taxon>Pseudomonadati</taxon>
        <taxon>Bacteroidota</taxon>
        <taxon>Sphingobacteriia</taxon>
        <taxon>Sphingobacteriales</taxon>
        <taxon>Sphingobacteriaceae</taxon>
        <taxon>Pedobacter</taxon>
    </lineage>
</organism>
<feature type="chain" id="PRO_5010336133" evidence="6">
    <location>
        <begin position="28"/>
        <end position="485"/>
    </location>
</feature>
<evidence type="ECO:0000259" key="7">
    <source>
        <dbReference type="Pfam" id="PF07980"/>
    </source>
</evidence>
<dbReference type="Gene3D" id="1.25.40.390">
    <property type="match status" value="1"/>
</dbReference>
<evidence type="ECO:0000256" key="5">
    <source>
        <dbReference type="ARBA" id="ARBA00023237"/>
    </source>
</evidence>
<evidence type="ECO:0000256" key="4">
    <source>
        <dbReference type="ARBA" id="ARBA00023136"/>
    </source>
</evidence>
<keyword evidence="3 6" id="KW-0732">Signal</keyword>
<evidence type="ECO:0000313" key="10">
    <source>
        <dbReference type="Proteomes" id="UP000183200"/>
    </source>
</evidence>
<name>A0A1G9RR96_9SPHI</name>
<feature type="domain" description="RagB/SusD" evidence="7">
    <location>
        <begin position="335"/>
        <end position="448"/>
    </location>
</feature>
<dbReference type="GO" id="GO:0009279">
    <property type="term" value="C:cell outer membrane"/>
    <property type="evidence" value="ECO:0007669"/>
    <property type="project" value="UniProtKB-SubCell"/>
</dbReference>
<comment type="similarity">
    <text evidence="2">Belongs to the SusD family.</text>
</comment>
<dbReference type="SUPFAM" id="SSF48452">
    <property type="entry name" value="TPR-like"/>
    <property type="match status" value="1"/>
</dbReference>
<evidence type="ECO:0000259" key="8">
    <source>
        <dbReference type="Pfam" id="PF14322"/>
    </source>
</evidence>
<dbReference type="CDD" id="cd08977">
    <property type="entry name" value="SusD"/>
    <property type="match status" value="1"/>
</dbReference>
<evidence type="ECO:0000256" key="3">
    <source>
        <dbReference type="ARBA" id="ARBA00022729"/>
    </source>
</evidence>
<dbReference type="InterPro" id="IPR012944">
    <property type="entry name" value="SusD_RagB_dom"/>
</dbReference>
<gene>
    <name evidence="9" type="ORF">SAMN05421820_103328</name>
</gene>
<proteinExistence type="inferred from homology"/>
<keyword evidence="4" id="KW-0472">Membrane</keyword>
<keyword evidence="10" id="KW-1185">Reference proteome</keyword>
<feature type="domain" description="SusD-like N-terminal" evidence="8">
    <location>
        <begin position="65"/>
        <end position="221"/>
    </location>
</feature>
<feature type="signal peptide" evidence="6">
    <location>
        <begin position="1"/>
        <end position="27"/>
    </location>
</feature>
<evidence type="ECO:0000256" key="2">
    <source>
        <dbReference type="ARBA" id="ARBA00006275"/>
    </source>
</evidence>
<dbReference type="InterPro" id="IPR033985">
    <property type="entry name" value="SusD-like_N"/>
</dbReference>
<dbReference type="EMBL" id="FNGY01000003">
    <property type="protein sequence ID" value="SDM25682.1"/>
    <property type="molecule type" value="Genomic_DNA"/>
</dbReference>
<dbReference type="Proteomes" id="UP000183200">
    <property type="component" value="Unassembled WGS sequence"/>
</dbReference>
<dbReference type="AlphaFoldDB" id="A0A1G9RR96"/>
<protein>
    <submittedName>
        <fullName evidence="9">SusD family protein</fullName>
    </submittedName>
</protein>
<dbReference type="InterPro" id="IPR011990">
    <property type="entry name" value="TPR-like_helical_dom_sf"/>
</dbReference>